<protein>
    <submittedName>
        <fullName evidence="1">Uncharacterized protein</fullName>
    </submittedName>
</protein>
<proteinExistence type="predicted"/>
<gene>
    <name evidence="1" type="ORF">EVAR_82111_1</name>
</gene>
<comment type="caution">
    <text evidence="1">The sequence shown here is derived from an EMBL/GenBank/DDBJ whole genome shotgun (WGS) entry which is preliminary data.</text>
</comment>
<accession>A0A4C1U1W9</accession>
<dbReference type="AlphaFoldDB" id="A0A4C1U1W9"/>
<name>A0A4C1U1W9_EUMVA</name>
<sequence length="116" mass="12785">MSSCQEVAPPPRHAPLSHFISGDGSWDLKPPAPAQWGPMVTVVTDAMTIIRDKRLNVPPETRLIIKHEIVTDAVTLQGNASPPFIPTAVWKGWYEAGRRMETVGRMCVGKGQQWSP</sequence>
<dbReference type="EMBL" id="BGZK01000116">
    <property type="protein sequence ID" value="GBP20238.1"/>
    <property type="molecule type" value="Genomic_DNA"/>
</dbReference>
<organism evidence="1 2">
    <name type="scientific">Eumeta variegata</name>
    <name type="common">Bagworm moth</name>
    <name type="synonym">Eumeta japonica</name>
    <dbReference type="NCBI Taxonomy" id="151549"/>
    <lineage>
        <taxon>Eukaryota</taxon>
        <taxon>Metazoa</taxon>
        <taxon>Ecdysozoa</taxon>
        <taxon>Arthropoda</taxon>
        <taxon>Hexapoda</taxon>
        <taxon>Insecta</taxon>
        <taxon>Pterygota</taxon>
        <taxon>Neoptera</taxon>
        <taxon>Endopterygota</taxon>
        <taxon>Lepidoptera</taxon>
        <taxon>Glossata</taxon>
        <taxon>Ditrysia</taxon>
        <taxon>Tineoidea</taxon>
        <taxon>Psychidae</taxon>
        <taxon>Oiketicinae</taxon>
        <taxon>Eumeta</taxon>
    </lineage>
</organism>
<evidence type="ECO:0000313" key="2">
    <source>
        <dbReference type="Proteomes" id="UP000299102"/>
    </source>
</evidence>
<keyword evidence="2" id="KW-1185">Reference proteome</keyword>
<reference evidence="1 2" key="1">
    <citation type="journal article" date="2019" name="Commun. Biol.">
        <title>The bagworm genome reveals a unique fibroin gene that provides high tensile strength.</title>
        <authorList>
            <person name="Kono N."/>
            <person name="Nakamura H."/>
            <person name="Ohtoshi R."/>
            <person name="Tomita M."/>
            <person name="Numata K."/>
            <person name="Arakawa K."/>
        </authorList>
    </citation>
    <scope>NUCLEOTIDE SEQUENCE [LARGE SCALE GENOMIC DNA]</scope>
</reference>
<dbReference type="Proteomes" id="UP000299102">
    <property type="component" value="Unassembled WGS sequence"/>
</dbReference>
<evidence type="ECO:0000313" key="1">
    <source>
        <dbReference type="EMBL" id="GBP20238.1"/>
    </source>
</evidence>